<proteinExistence type="predicted"/>
<dbReference type="EMBL" id="CAVNYO010000468">
    <property type="protein sequence ID" value="CAK5283578.1"/>
    <property type="molecule type" value="Genomic_DNA"/>
</dbReference>
<accession>A0AAD2HZP7</accession>
<organism evidence="1 2">
    <name type="scientific">Mycena citricolor</name>
    <dbReference type="NCBI Taxonomy" id="2018698"/>
    <lineage>
        <taxon>Eukaryota</taxon>
        <taxon>Fungi</taxon>
        <taxon>Dikarya</taxon>
        <taxon>Basidiomycota</taxon>
        <taxon>Agaricomycotina</taxon>
        <taxon>Agaricomycetes</taxon>
        <taxon>Agaricomycetidae</taxon>
        <taxon>Agaricales</taxon>
        <taxon>Marasmiineae</taxon>
        <taxon>Mycenaceae</taxon>
        <taxon>Mycena</taxon>
    </lineage>
</organism>
<evidence type="ECO:0000313" key="1">
    <source>
        <dbReference type="EMBL" id="CAK5283578.1"/>
    </source>
</evidence>
<evidence type="ECO:0000313" key="2">
    <source>
        <dbReference type="Proteomes" id="UP001295794"/>
    </source>
</evidence>
<gene>
    <name evidence="1" type="ORF">MYCIT1_LOCUS36212</name>
</gene>
<dbReference type="AlphaFoldDB" id="A0AAD2HZP7"/>
<protein>
    <submittedName>
        <fullName evidence="1">Uncharacterized protein</fullName>
    </submittedName>
</protein>
<comment type="caution">
    <text evidence="1">The sequence shown here is derived from an EMBL/GenBank/DDBJ whole genome shotgun (WGS) entry which is preliminary data.</text>
</comment>
<keyword evidence="2" id="KW-1185">Reference proteome</keyword>
<sequence>MFRRPPDSRHVNENDRPTTPELHTCCQARSRIHFLPKRDWMCLESCLNCR</sequence>
<reference evidence="1" key="1">
    <citation type="submission" date="2023-11" db="EMBL/GenBank/DDBJ databases">
        <authorList>
            <person name="De Vega J J."/>
            <person name="De Vega J J."/>
        </authorList>
    </citation>
    <scope>NUCLEOTIDE SEQUENCE</scope>
</reference>
<dbReference type="Proteomes" id="UP001295794">
    <property type="component" value="Unassembled WGS sequence"/>
</dbReference>
<name>A0AAD2HZP7_9AGAR</name>